<dbReference type="RefSeq" id="WP_093728914.1">
    <property type="nucleotide sequence ID" value="NZ_FMYW01000001.1"/>
</dbReference>
<dbReference type="InterPro" id="IPR052968">
    <property type="entry name" value="Nucleotide_metab_enz"/>
</dbReference>
<evidence type="ECO:0000313" key="1">
    <source>
        <dbReference type="EMBL" id="SDB95972.1"/>
    </source>
</evidence>
<dbReference type="EMBL" id="FMYW01000001">
    <property type="protein sequence ID" value="SDB95972.1"/>
    <property type="molecule type" value="Genomic_DNA"/>
</dbReference>
<reference evidence="2" key="1">
    <citation type="submission" date="2016-10" db="EMBL/GenBank/DDBJ databases">
        <authorList>
            <person name="Varghese N."/>
            <person name="Submissions S."/>
        </authorList>
    </citation>
    <scope>NUCLEOTIDE SEQUENCE [LARGE SCALE GENOMIC DNA]</scope>
    <source>
        <strain evidence="2">DSM 11005</strain>
    </source>
</reference>
<keyword evidence="2" id="KW-1185">Reference proteome</keyword>
<dbReference type="AlphaFoldDB" id="A0A1G6HP06"/>
<organism evidence="1 2">
    <name type="scientific">Succiniclasticum ruminis</name>
    <dbReference type="NCBI Taxonomy" id="40841"/>
    <lineage>
        <taxon>Bacteria</taxon>
        <taxon>Bacillati</taxon>
        <taxon>Bacillota</taxon>
        <taxon>Negativicutes</taxon>
        <taxon>Acidaminococcales</taxon>
        <taxon>Acidaminococcaceae</taxon>
        <taxon>Succiniclasticum</taxon>
    </lineage>
</organism>
<dbReference type="SUPFAM" id="SSF64182">
    <property type="entry name" value="DHH phosphoesterases"/>
    <property type="match status" value="1"/>
</dbReference>
<dbReference type="InterPro" id="IPR038763">
    <property type="entry name" value="DHH_sf"/>
</dbReference>
<dbReference type="Proteomes" id="UP000198943">
    <property type="component" value="Unassembled WGS sequence"/>
</dbReference>
<dbReference type="OrthoDB" id="2035301at2"/>
<dbReference type="PANTHER" id="PTHR42146:SF1">
    <property type="entry name" value="OLIGORIBONUCLEASE NRNB"/>
    <property type="match status" value="1"/>
</dbReference>
<accession>A0A1G6HP06</accession>
<sequence>MYKLLTHTDLDGVSCAVLAKLAWGENVDVTFCHNPADVTQYLLKKYNEKVWLEYGMIYVTDLSFDADILIDCKIYKDILRLFDHHGTAVEPFRPYFKWATVEVEKDGRLTCGTELFYQYLLKKGLVGNRDFFVEQVRLFDTWDWYKGRSNLPKYLSNIVLKLGLQYFLRTFTERLRSRDVNELNVFNQYERDILLYDEDREKKDVGSFLKQTYICDVESEDICPDETQFKVGIVFNSSFYSSVLGNDMCRDLGVDIAFMVNLNRGRVEVRTAREDIDIGSLMQTFYAGGGHRKAAGGVLDITEYVIKKCLGRIGSVKKIEQVK</sequence>
<proteinExistence type="predicted"/>
<dbReference type="PANTHER" id="PTHR42146">
    <property type="entry name" value="3',5'-CYCLIC-NUCLEOTIDE PHOSPHODIESTERASE"/>
    <property type="match status" value="1"/>
</dbReference>
<gene>
    <name evidence="1" type="ORF">SAMN04487864_101133</name>
</gene>
<protein>
    <submittedName>
        <fullName evidence="1">Oligoribonuclease NrnB or cAMP/cGMP phosphodiesterase, DHH superfamily</fullName>
    </submittedName>
</protein>
<dbReference type="Gene3D" id="3.10.310.30">
    <property type="match status" value="1"/>
</dbReference>
<name>A0A1G6HP06_9FIRM</name>
<evidence type="ECO:0000313" key="2">
    <source>
        <dbReference type="Proteomes" id="UP000198943"/>
    </source>
</evidence>